<dbReference type="GO" id="GO:0016829">
    <property type="term" value="F:lyase activity"/>
    <property type="evidence" value="ECO:0007669"/>
    <property type="project" value="UniProtKB-KW"/>
</dbReference>
<sequence>MMFGKLDAAVGEEGEPRTDGTPHRTGRARRSRLEGSREQAMAEADLGGNREPARTEHGDRGTVLDPGDIAGGSGSPGTETISAAELAEIGLRFEVDGEIATIVLDRPGKRNAQTSATWSALARIGENLPGQVRVVVVRGEGPSFSAGLDLSMFAPGGTSGQDSLATVATLGDDGFQRRVAEYQRGFLWLRRPDIVSIAAVQGHAIGAGFQLALSCDLRIVADDVKFCMKEPALGLVPDLTGTKPLVELVGVPRAIEICLTARTVGAAEAVQLGLAEMAVPGDELAQAVQDLATALLATDRAAATATKRLLQGASGRTLEEQSAAERAEQSARVRALFASS</sequence>
<evidence type="ECO:0000256" key="5">
    <source>
        <dbReference type="SAM" id="MobiDB-lite"/>
    </source>
</evidence>
<evidence type="ECO:0000256" key="4">
    <source>
        <dbReference type="RuleBase" id="RU003707"/>
    </source>
</evidence>
<dbReference type="EMBL" id="BOOP01000036">
    <property type="protein sequence ID" value="GII41819.1"/>
    <property type="molecule type" value="Genomic_DNA"/>
</dbReference>
<dbReference type="AlphaFoldDB" id="A0A8J3UGC5"/>
<keyword evidence="2" id="KW-0443">Lipid metabolism</keyword>
<proteinExistence type="inferred from homology"/>
<comment type="caution">
    <text evidence="6">The sequence shown here is derived from an EMBL/GenBank/DDBJ whole genome shotgun (WGS) entry which is preliminary data.</text>
</comment>
<evidence type="ECO:0000256" key="1">
    <source>
        <dbReference type="ARBA" id="ARBA00005254"/>
    </source>
</evidence>
<comment type="similarity">
    <text evidence="1 4">Belongs to the enoyl-CoA hydratase/isomerase family.</text>
</comment>
<organism evidence="6 7">
    <name type="scientific">Planotetraspora phitsanulokensis</name>
    <dbReference type="NCBI Taxonomy" id="575192"/>
    <lineage>
        <taxon>Bacteria</taxon>
        <taxon>Bacillati</taxon>
        <taxon>Actinomycetota</taxon>
        <taxon>Actinomycetes</taxon>
        <taxon>Streptosporangiales</taxon>
        <taxon>Streptosporangiaceae</taxon>
        <taxon>Planotetraspora</taxon>
    </lineage>
</organism>
<dbReference type="Gene3D" id="3.90.226.10">
    <property type="entry name" value="2-enoyl-CoA Hydratase, Chain A, domain 1"/>
    <property type="match status" value="1"/>
</dbReference>
<dbReference type="GO" id="GO:0006635">
    <property type="term" value="P:fatty acid beta-oxidation"/>
    <property type="evidence" value="ECO:0007669"/>
    <property type="project" value="TreeGrafter"/>
</dbReference>
<feature type="compositionally biased region" description="Basic and acidic residues" evidence="5">
    <location>
        <begin position="51"/>
        <end position="62"/>
    </location>
</feature>
<evidence type="ECO:0008006" key="8">
    <source>
        <dbReference type="Google" id="ProtNLM"/>
    </source>
</evidence>
<dbReference type="SUPFAM" id="SSF52096">
    <property type="entry name" value="ClpP/crotonase"/>
    <property type="match status" value="1"/>
</dbReference>
<evidence type="ECO:0000256" key="3">
    <source>
        <dbReference type="ARBA" id="ARBA00023239"/>
    </source>
</evidence>
<dbReference type="PANTHER" id="PTHR11941:SF169">
    <property type="entry name" value="(7AS)-7A-METHYL-1,5-DIOXO-2,3,5,6,7,7A-HEXAHYDRO-1H-INDENE-CARBOXYL-COA HYDROLASE"/>
    <property type="match status" value="1"/>
</dbReference>
<dbReference type="PROSITE" id="PS00166">
    <property type="entry name" value="ENOYL_COA_HYDRATASE"/>
    <property type="match status" value="1"/>
</dbReference>
<reference evidence="6 7" key="1">
    <citation type="submission" date="2021-01" db="EMBL/GenBank/DDBJ databases">
        <title>Whole genome shotgun sequence of Planotetraspora phitsanulokensis NBRC 104273.</title>
        <authorList>
            <person name="Komaki H."/>
            <person name="Tamura T."/>
        </authorList>
    </citation>
    <scope>NUCLEOTIDE SEQUENCE [LARGE SCALE GENOMIC DNA]</scope>
    <source>
        <strain evidence="6 7">NBRC 104273</strain>
    </source>
</reference>
<keyword evidence="7" id="KW-1185">Reference proteome</keyword>
<dbReference type="InterPro" id="IPR001753">
    <property type="entry name" value="Enoyl-CoA_hydra/iso"/>
</dbReference>
<evidence type="ECO:0000313" key="6">
    <source>
        <dbReference type="EMBL" id="GII41819.1"/>
    </source>
</evidence>
<name>A0A8J3UGC5_9ACTN</name>
<accession>A0A8J3UGC5</accession>
<evidence type="ECO:0000256" key="2">
    <source>
        <dbReference type="ARBA" id="ARBA00023098"/>
    </source>
</evidence>
<dbReference type="PANTHER" id="PTHR11941">
    <property type="entry name" value="ENOYL-COA HYDRATASE-RELATED"/>
    <property type="match status" value="1"/>
</dbReference>
<dbReference type="Pfam" id="PF00378">
    <property type="entry name" value="ECH_1"/>
    <property type="match status" value="1"/>
</dbReference>
<protein>
    <recommendedName>
        <fullName evidence="8">Enoyl-CoA hydratase/isomerase family protein</fullName>
    </recommendedName>
</protein>
<dbReference type="InterPro" id="IPR029045">
    <property type="entry name" value="ClpP/crotonase-like_dom_sf"/>
</dbReference>
<dbReference type="CDD" id="cd06558">
    <property type="entry name" value="crotonase-like"/>
    <property type="match status" value="1"/>
</dbReference>
<keyword evidence="3" id="KW-0456">Lyase</keyword>
<gene>
    <name evidence="6" type="ORF">Pph01_68220</name>
</gene>
<dbReference type="InterPro" id="IPR018376">
    <property type="entry name" value="Enoyl-CoA_hyd/isom_CS"/>
</dbReference>
<feature type="region of interest" description="Disordered" evidence="5">
    <location>
        <begin position="1"/>
        <end position="78"/>
    </location>
</feature>
<evidence type="ECO:0000313" key="7">
    <source>
        <dbReference type="Proteomes" id="UP000622547"/>
    </source>
</evidence>
<dbReference type="Proteomes" id="UP000622547">
    <property type="component" value="Unassembled WGS sequence"/>
</dbReference>